<evidence type="ECO:0000313" key="1">
    <source>
        <dbReference type="EMBL" id="RQH00973.1"/>
    </source>
</evidence>
<dbReference type="GO" id="GO:0016787">
    <property type="term" value="F:hydrolase activity"/>
    <property type="evidence" value="ECO:0007669"/>
    <property type="project" value="UniProtKB-KW"/>
</dbReference>
<dbReference type="EMBL" id="REFZ01000005">
    <property type="protein sequence ID" value="RQH00973.1"/>
    <property type="molecule type" value="Genomic_DNA"/>
</dbReference>
<accession>A0A3N6NN85</accession>
<sequence>MQQTGHYGAALVAYAPVGFVVAVLLSLELAAIGGVVAVVLSVLPDADMKTARIAHRGVTHTVHFAVLVGGILGLAGVVAGVRTNFGVPFVLGSLGFVIGTTAIASHIVVDALTPMGVDPFLTGNRYSLSVTPAANPVANYALLCLGIVAVVLAVGLASVVVA</sequence>
<dbReference type="Pfam" id="PF04307">
    <property type="entry name" value="YdjM"/>
    <property type="match status" value="1"/>
</dbReference>
<keyword evidence="1" id="KW-0378">Hydrolase</keyword>
<comment type="caution">
    <text evidence="1">The sequence shown here is derived from an EMBL/GenBank/DDBJ whole genome shotgun (WGS) entry which is preliminary data.</text>
</comment>
<evidence type="ECO:0000313" key="2">
    <source>
        <dbReference type="Proteomes" id="UP000281431"/>
    </source>
</evidence>
<gene>
    <name evidence="1" type="ORF">EA472_10170</name>
</gene>
<protein>
    <submittedName>
        <fullName evidence="1">Metal-dependent hydrolase</fullName>
    </submittedName>
</protein>
<keyword evidence="2" id="KW-1185">Reference proteome</keyword>
<organism evidence="1 2">
    <name type="scientific">Natrarchaeobius chitinivorans</name>
    <dbReference type="NCBI Taxonomy" id="1679083"/>
    <lineage>
        <taxon>Archaea</taxon>
        <taxon>Methanobacteriati</taxon>
        <taxon>Methanobacteriota</taxon>
        <taxon>Stenosarchaea group</taxon>
        <taxon>Halobacteria</taxon>
        <taxon>Halobacteriales</taxon>
        <taxon>Natrialbaceae</taxon>
        <taxon>Natrarchaeobius</taxon>
    </lineage>
</organism>
<dbReference type="AlphaFoldDB" id="A0A3N6NN85"/>
<name>A0A3N6NN85_NATCH</name>
<proteinExistence type="predicted"/>
<dbReference type="OrthoDB" id="118042at2157"/>
<reference evidence="1 2" key="1">
    <citation type="submission" date="2018-10" db="EMBL/GenBank/DDBJ databases">
        <title>Natrarchaeobius chitinivorans gen. nov., sp. nov., and Natrarchaeobius haloalkaliphilus sp. nov., alkaliphilic, chitin-utilizing haloarchaea from hypersaline alkaline lakes.</title>
        <authorList>
            <person name="Sorokin D.Y."/>
            <person name="Elcheninov A.G."/>
            <person name="Kostrikina N.A."/>
            <person name="Bale N.J."/>
            <person name="Sinninghe Damste J.S."/>
            <person name="Khijniak T.V."/>
            <person name="Kublanov I.V."/>
            <person name="Toshchakov S.V."/>
        </authorList>
    </citation>
    <scope>NUCLEOTIDE SEQUENCE [LARGE SCALE GENOMIC DNA]</scope>
    <source>
        <strain evidence="1 2">AArcht7</strain>
    </source>
</reference>
<dbReference type="InterPro" id="IPR007404">
    <property type="entry name" value="YdjM-like"/>
</dbReference>
<dbReference type="Proteomes" id="UP000281431">
    <property type="component" value="Unassembled WGS sequence"/>
</dbReference>